<dbReference type="KEGG" id="meso:BSQ44_08545"/>
<protein>
    <recommendedName>
        <fullName evidence="3">Proteasome subunit beta</fullName>
    </recommendedName>
</protein>
<evidence type="ECO:0000313" key="1">
    <source>
        <dbReference type="EMBL" id="APH71410.1"/>
    </source>
</evidence>
<dbReference type="EMBL" id="CP018171">
    <property type="protein sequence ID" value="APH71410.1"/>
    <property type="molecule type" value="Genomic_DNA"/>
</dbReference>
<keyword evidence="2" id="KW-1185">Reference proteome</keyword>
<evidence type="ECO:0008006" key="3">
    <source>
        <dbReference type="Google" id="ProtNLM"/>
    </source>
</evidence>
<accession>A0A1L3SPW5</accession>
<dbReference type="SUPFAM" id="SSF56235">
    <property type="entry name" value="N-terminal nucleophile aminohydrolases (Ntn hydrolases)"/>
    <property type="match status" value="1"/>
</dbReference>
<dbReference type="Proteomes" id="UP000182840">
    <property type="component" value="Chromosome"/>
</dbReference>
<gene>
    <name evidence="1" type="ORF">BSQ44_08545</name>
</gene>
<proteinExistence type="predicted"/>
<dbReference type="Pfam" id="PF00227">
    <property type="entry name" value="Proteasome"/>
    <property type="match status" value="1"/>
</dbReference>
<name>A0A1L3SPW5_9HYPH</name>
<organism evidence="1 2">
    <name type="scientific">Aquibium oceanicum</name>
    <dbReference type="NCBI Taxonomy" id="1670800"/>
    <lineage>
        <taxon>Bacteria</taxon>
        <taxon>Pseudomonadati</taxon>
        <taxon>Pseudomonadota</taxon>
        <taxon>Alphaproteobacteria</taxon>
        <taxon>Hyphomicrobiales</taxon>
        <taxon>Phyllobacteriaceae</taxon>
        <taxon>Aquibium</taxon>
    </lineage>
</organism>
<dbReference type="AlphaFoldDB" id="A0A1L3SPW5"/>
<reference evidence="2" key="1">
    <citation type="submission" date="2016-11" db="EMBL/GenBank/DDBJ databases">
        <title>Mesorhizobium oceanicum sp. nov., isolated from deep seawater in South China Sea.</title>
        <authorList>
            <person name="Fu G.-Y."/>
        </authorList>
    </citation>
    <scope>NUCLEOTIDE SEQUENCE [LARGE SCALE GENOMIC DNA]</scope>
    <source>
        <strain evidence="2">B7</strain>
    </source>
</reference>
<dbReference type="Gene3D" id="3.60.20.10">
    <property type="entry name" value="Glutamine Phosphoribosylpyrophosphate, subunit 1, domain 1"/>
    <property type="match status" value="1"/>
</dbReference>
<dbReference type="InterPro" id="IPR029055">
    <property type="entry name" value="Ntn_hydrolases_N"/>
</dbReference>
<dbReference type="OrthoDB" id="8212707at2"/>
<dbReference type="GO" id="GO:0005839">
    <property type="term" value="C:proteasome core complex"/>
    <property type="evidence" value="ECO:0007669"/>
    <property type="project" value="InterPro"/>
</dbReference>
<dbReference type="InterPro" id="IPR001353">
    <property type="entry name" value="Proteasome_sua/b"/>
</dbReference>
<sequence>MTVIFAAKYSGGVVVGADSRAHDHVTGHASANRMKLHQLNDRVFAAKAGYGPDADAIWQQFYELPDHEKLSVDAAGYQIRKMGAQTYVKCNARAKELGVIDPGLFILVAGLDSGLSPKIIYLNFKLGEYLDSLTCTAFGPIDTHGAANRILHEECVAGNGTIAMDHWAKRLTTECQVVAPHAIGYPLEMAFIEASGFERVTISSLSDPSVPCARKPCL</sequence>
<dbReference type="GO" id="GO:0051603">
    <property type="term" value="P:proteolysis involved in protein catabolic process"/>
    <property type="evidence" value="ECO:0007669"/>
    <property type="project" value="InterPro"/>
</dbReference>
<evidence type="ECO:0000313" key="2">
    <source>
        <dbReference type="Proteomes" id="UP000182840"/>
    </source>
</evidence>
<dbReference type="RefSeq" id="WP_072603037.1">
    <property type="nucleotide sequence ID" value="NZ_CP018171.1"/>
</dbReference>